<evidence type="ECO:0000313" key="2">
    <source>
        <dbReference type="Proteomes" id="UP000830343"/>
    </source>
</evidence>
<organism evidence="1 2">
    <name type="scientific">Macrococcus armenti</name>
    <dbReference type="NCBI Taxonomy" id="2875764"/>
    <lineage>
        <taxon>Bacteria</taxon>
        <taxon>Bacillati</taxon>
        <taxon>Bacillota</taxon>
        <taxon>Bacilli</taxon>
        <taxon>Bacillales</taxon>
        <taxon>Staphylococcaceae</taxon>
        <taxon>Macrococcus</taxon>
    </lineage>
</organism>
<evidence type="ECO:0000313" key="1">
    <source>
        <dbReference type="EMBL" id="UOB19561.1"/>
    </source>
</evidence>
<dbReference type="RefSeq" id="WP_243364977.1">
    <property type="nucleotide sequence ID" value="NZ_CP094348.1"/>
</dbReference>
<evidence type="ECO:0008006" key="3">
    <source>
        <dbReference type="Google" id="ProtNLM"/>
    </source>
</evidence>
<reference evidence="1" key="2">
    <citation type="submission" date="2022-04" db="EMBL/GenBank/DDBJ databases">
        <title>Antimicrobial genetic elements in methicillin-resistant Macrococcus armenti.</title>
        <authorList>
            <person name="Keller J.E."/>
            <person name="Schwendener S."/>
            <person name="Pantucek R."/>
            <person name="Perreten V."/>
        </authorList>
    </citation>
    <scope>NUCLEOTIDE SEQUENCE</scope>
    <source>
        <strain evidence="1">CCM 2609</strain>
    </source>
</reference>
<accession>A0ABY3ZRQ9</accession>
<sequence>MTSDQRRNLREKTRLIMKQNGYYVDVRRLRKDNPIQEDNKKDYFSDKSIGIFE</sequence>
<name>A0ABY3ZRQ9_9STAP</name>
<dbReference type="EMBL" id="CP094348">
    <property type="protein sequence ID" value="UOB19561.1"/>
    <property type="molecule type" value="Genomic_DNA"/>
</dbReference>
<gene>
    <name evidence="1" type="ORF">MRZ06_05755</name>
</gene>
<protein>
    <recommendedName>
        <fullName evidence="3">NETI motif-containing protein</fullName>
    </recommendedName>
</protein>
<reference evidence="1" key="1">
    <citation type="submission" date="2022-03" db="EMBL/GenBank/DDBJ databases">
        <authorList>
            <person name="Vrbovska V."/>
            <person name="Kovarovic V."/>
            <person name="Botka T."/>
            <person name="Pantucek R."/>
        </authorList>
    </citation>
    <scope>NUCLEOTIDE SEQUENCE</scope>
    <source>
        <strain evidence="1">CCM 2609</strain>
    </source>
</reference>
<proteinExistence type="predicted"/>
<dbReference type="Proteomes" id="UP000830343">
    <property type="component" value="Chromosome"/>
</dbReference>
<keyword evidence="2" id="KW-1185">Reference proteome</keyword>